<protein>
    <recommendedName>
        <fullName evidence="7 9">Uroporphyrinogen-III synthase</fullName>
        <ecNumber evidence="3 9">4.2.1.75</ecNumber>
    </recommendedName>
</protein>
<dbReference type="InterPro" id="IPR003754">
    <property type="entry name" value="4pyrrol_synth_uPrphyn_synth"/>
</dbReference>
<evidence type="ECO:0000256" key="2">
    <source>
        <dbReference type="ARBA" id="ARBA00008133"/>
    </source>
</evidence>
<evidence type="ECO:0000313" key="11">
    <source>
        <dbReference type="EMBL" id="SFO36185.1"/>
    </source>
</evidence>
<evidence type="ECO:0000313" key="12">
    <source>
        <dbReference type="Proteomes" id="UP000199236"/>
    </source>
</evidence>
<dbReference type="UniPathway" id="UPA00251">
    <property type="reaction ID" value="UER00320"/>
</dbReference>
<proteinExistence type="inferred from homology"/>
<evidence type="ECO:0000256" key="5">
    <source>
        <dbReference type="ARBA" id="ARBA00023244"/>
    </source>
</evidence>
<evidence type="ECO:0000256" key="3">
    <source>
        <dbReference type="ARBA" id="ARBA00013109"/>
    </source>
</evidence>
<dbReference type="InterPro" id="IPR039793">
    <property type="entry name" value="UROS/Hem4"/>
</dbReference>
<comment type="similarity">
    <text evidence="2 9">Belongs to the uroporphyrinogen-III synthase family.</text>
</comment>
<keyword evidence="12" id="KW-1185">Reference proteome</keyword>
<dbReference type="GO" id="GO:0006780">
    <property type="term" value="P:uroporphyrinogen III biosynthetic process"/>
    <property type="evidence" value="ECO:0007669"/>
    <property type="project" value="UniProtKB-UniRule"/>
</dbReference>
<accession>A0A1I5GJL8</accession>
<evidence type="ECO:0000256" key="8">
    <source>
        <dbReference type="ARBA" id="ARBA00048617"/>
    </source>
</evidence>
<dbReference type="EC" id="4.2.1.75" evidence="3 9"/>
<reference evidence="11 12" key="1">
    <citation type="submission" date="2016-10" db="EMBL/GenBank/DDBJ databases">
        <authorList>
            <person name="de Groot N.N."/>
        </authorList>
    </citation>
    <scope>NUCLEOTIDE SEQUENCE [LARGE SCALE GENOMIC DNA]</scope>
    <source>
        <strain evidence="11 12">CGMCC 1.9157</strain>
    </source>
</reference>
<evidence type="ECO:0000256" key="9">
    <source>
        <dbReference type="RuleBase" id="RU366031"/>
    </source>
</evidence>
<keyword evidence="5 9" id="KW-0627">Porphyrin biosynthesis</keyword>
<dbReference type="EMBL" id="FOVR01000005">
    <property type="protein sequence ID" value="SFO36185.1"/>
    <property type="molecule type" value="Genomic_DNA"/>
</dbReference>
<evidence type="ECO:0000256" key="4">
    <source>
        <dbReference type="ARBA" id="ARBA00023239"/>
    </source>
</evidence>
<dbReference type="GO" id="GO:0006782">
    <property type="term" value="P:protoporphyrinogen IX biosynthetic process"/>
    <property type="evidence" value="ECO:0007669"/>
    <property type="project" value="UniProtKB-UniRule"/>
</dbReference>
<dbReference type="GO" id="GO:0004852">
    <property type="term" value="F:uroporphyrinogen-III synthase activity"/>
    <property type="evidence" value="ECO:0007669"/>
    <property type="project" value="UniProtKB-UniRule"/>
</dbReference>
<dbReference type="Pfam" id="PF02602">
    <property type="entry name" value="HEM4"/>
    <property type="match status" value="1"/>
</dbReference>
<comment type="pathway">
    <text evidence="1 9">Porphyrin-containing compound metabolism; protoporphyrin-IX biosynthesis; coproporphyrinogen-III from 5-aminolevulinate: step 3/4.</text>
</comment>
<dbReference type="CDD" id="cd06578">
    <property type="entry name" value="HemD"/>
    <property type="match status" value="1"/>
</dbReference>
<dbReference type="STRING" id="655353.SAMN04488056_10513"/>
<dbReference type="PANTHER" id="PTHR38042">
    <property type="entry name" value="UROPORPHYRINOGEN-III SYNTHASE, CHLOROPLASTIC"/>
    <property type="match status" value="1"/>
</dbReference>
<comment type="catalytic activity">
    <reaction evidence="8 9">
        <text>hydroxymethylbilane = uroporphyrinogen III + H2O</text>
        <dbReference type="Rhea" id="RHEA:18965"/>
        <dbReference type="ChEBI" id="CHEBI:15377"/>
        <dbReference type="ChEBI" id="CHEBI:57308"/>
        <dbReference type="ChEBI" id="CHEBI:57845"/>
        <dbReference type="EC" id="4.2.1.75"/>
    </reaction>
</comment>
<keyword evidence="4 9" id="KW-0456">Lyase</keyword>
<evidence type="ECO:0000256" key="6">
    <source>
        <dbReference type="ARBA" id="ARBA00037589"/>
    </source>
</evidence>
<dbReference type="Proteomes" id="UP000199236">
    <property type="component" value="Unassembled WGS sequence"/>
</dbReference>
<gene>
    <name evidence="11" type="ORF">SAMN04488056_10513</name>
</gene>
<name>A0A1I5GJL8_9HYPH</name>
<organism evidence="11 12">
    <name type="scientific">Cohaesibacter marisflavi</name>
    <dbReference type="NCBI Taxonomy" id="655353"/>
    <lineage>
        <taxon>Bacteria</taxon>
        <taxon>Pseudomonadati</taxon>
        <taxon>Pseudomonadota</taxon>
        <taxon>Alphaproteobacteria</taxon>
        <taxon>Hyphomicrobiales</taxon>
        <taxon>Cohaesibacteraceae</taxon>
    </lineage>
</organism>
<dbReference type="SUPFAM" id="SSF69618">
    <property type="entry name" value="HemD-like"/>
    <property type="match status" value="1"/>
</dbReference>
<evidence type="ECO:0000256" key="1">
    <source>
        <dbReference type="ARBA" id="ARBA00004772"/>
    </source>
</evidence>
<evidence type="ECO:0000256" key="7">
    <source>
        <dbReference type="ARBA" id="ARBA00040167"/>
    </source>
</evidence>
<dbReference type="RefSeq" id="WP_175528036.1">
    <property type="nucleotide sequence ID" value="NZ_FOVR01000005.1"/>
</dbReference>
<feature type="domain" description="Tetrapyrrole biosynthesis uroporphyrinogen III synthase" evidence="10">
    <location>
        <begin position="15"/>
        <end position="229"/>
    </location>
</feature>
<evidence type="ECO:0000259" key="10">
    <source>
        <dbReference type="Pfam" id="PF02602"/>
    </source>
</evidence>
<dbReference type="PANTHER" id="PTHR38042:SF1">
    <property type="entry name" value="UROPORPHYRINOGEN-III SYNTHASE, CHLOROPLASTIC"/>
    <property type="match status" value="1"/>
</dbReference>
<dbReference type="AlphaFoldDB" id="A0A1I5GJL8"/>
<dbReference type="InterPro" id="IPR036108">
    <property type="entry name" value="4pyrrol_syn_uPrphyn_synt_sf"/>
</dbReference>
<comment type="function">
    <text evidence="6 9">Catalyzes cyclization of the linear tetrapyrrole, hydroxymethylbilane, to the macrocyclic uroporphyrinogen III.</text>
</comment>
<dbReference type="Gene3D" id="3.40.50.10090">
    <property type="match status" value="2"/>
</dbReference>
<sequence length="237" mass="25736">MKILVTRPEIDQHQTIKALETLGVEGLASPVMKIVPLSFSFPDASWQALVVTSRNGLRMVAGDQLERLKSVPLYCVGKRTADLAAALGFIKIAFVAPNGAELEKQLLSALDPQKGEILYLSGKVRSGRLAEALSADGFSVRLCEVYESQALTCLSDEVCEAIRTEQLDGILLYSQRSCRIFLSLIEQVGLSEHLHKAIFYCLSPAVALPLEGLGYPLVVAEAPNERSLLACVQNGHN</sequence>